<gene>
    <name evidence="2" type="ORF">CQ12_40825</name>
</gene>
<dbReference type="AlphaFoldDB" id="A0A0R3LFX0"/>
<accession>A0A0R3LFX0</accession>
<feature type="compositionally biased region" description="Basic and acidic residues" evidence="1">
    <location>
        <begin position="42"/>
        <end position="60"/>
    </location>
</feature>
<keyword evidence="3" id="KW-1185">Reference proteome</keyword>
<feature type="compositionally biased region" description="Basic and acidic residues" evidence="1">
    <location>
        <begin position="1"/>
        <end position="26"/>
    </location>
</feature>
<protein>
    <submittedName>
        <fullName evidence="2">Uncharacterized protein</fullName>
    </submittedName>
</protein>
<proteinExistence type="predicted"/>
<evidence type="ECO:0000256" key="1">
    <source>
        <dbReference type="SAM" id="MobiDB-lite"/>
    </source>
</evidence>
<name>A0A0R3LFX0_9BRAD</name>
<comment type="caution">
    <text evidence="2">The sequence shown here is derived from an EMBL/GenBank/DDBJ whole genome shotgun (WGS) entry which is preliminary data.</text>
</comment>
<evidence type="ECO:0000313" key="3">
    <source>
        <dbReference type="Proteomes" id="UP000050863"/>
    </source>
</evidence>
<organism evidence="2 3">
    <name type="scientific">Bradyrhizobium jicamae</name>
    <dbReference type="NCBI Taxonomy" id="280332"/>
    <lineage>
        <taxon>Bacteria</taxon>
        <taxon>Pseudomonadati</taxon>
        <taxon>Pseudomonadota</taxon>
        <taxon>Alphaproteobacteria</taxon>
        <taxon>Hyphomicrobiales</taxon>
        <taxon>Nitrobacteraceae</taxon>
        <taxon>Bradyrhizobium</taxon>
    </lineage>
</organism>
<sequence>MPDNDKPLKPEDFPINAEGRKIKKQDGTPIAETADPAVAEDVADRLNEDEARREEDKWSA</sequence>
<evidence type="ECO:0000313" key="2">
    <source>
        <dbReference type="EMBL" id="KRR06745.1"/>
    </source>
</evidence>
<dbReference type="Proteomes" id="UP000050863">
    <property type="component" value="Unassembled WGS sequence"/>
</dbReference>
<reference evidence="2 3" key="1">
    <citation type="submission" date="2014-03" db="EMBL/GenBank/DDBJ databases">
        <title>Bradyrhizobium valentinum sp. nov., isolated from effective nodules of Lupinus mariae-josephae, a lupine endemic of basic-lime soils in Eastern Spain.</title>
        <authorList>
            <person name="Duran D."/>
            <person name="Rey L."/>
            <person name="Navarro A."/>
            <person name="Busquets A."/>
            <person name="Imperial J."/>
            <person name="Ruiz-Argueso T."/>
        </authorList>
    </citation>
    <scope>NUCLEOTIDE SEQUENCE [LARGE SCALE GENOMIC DNA]</scope>
    <source>
        <strain evidence="2 3">PAC68</strain>
    </source>
</reference>
<dbReference type="EMBL" id="LLXZ01000109">
    <property type="protein sequence ID" value="KRR06745.1"/>
    <property type="molecule type" value="Genomic_DNA"/>
</dbReference>
<dbReference type="OrthoDB" id="8244674at2"/>
<feature type="region of interest" description="Disordered" evidence="1">
    <location>
        <begin position="1"/>
        <end position="60"/>
    </location>
</feature>